<accession>A0A7N0TMM8</accession>
<dbReference type="InterPro" id="IPR026057">
    <property type="entry name" value="TBL_C"/>
</dbReference>
<dbReference type="EnsemblPlants" id="Kaladp0040s0095.1.v1.1">
    <property type="protein sequence ID" value="Kaladp0040s0095.1.v1.1"/>
    <property type="gene ID" value="Kaladp0040s0095.v1.1"/>
</dbReference>
<evidence type="ECO:0000259" key="2">
    <source>
        <dbReference type="Pfam" id="PF13839"/>
    </source>
</evidence>
<dbReference type="OMA" id="HSNGREW"/>
<sequence>MFVGDSLSLNQWQSLNCMLHSALSPNTSSYTLVRYGTLSTFTFTEYNVSISFSRNAYLVDLDKCNSARVLRLNSVGSGSLWETSDVLIFNTWHWWLHSGRKQVWDFVEDGEKVIKDMDRLAAYKIALSTWAKWVEAKVDTNKTRVFFQGVSPDHINATEWLQPDGDGCVGQVKPLKGSTYIGGRHPAQVILKKVLSRMRKKVHLLDITTLSQLRVDGHPSIYVNTAHKYADCAHWCLGGVPDTWNQLLYAALFPQ</sequence>
<dbReference type="GO" id="GO:0005794">
    <property type="term" value="C:Golgi apparatus"/>
    <property type="evidence" value="ECO:0007669"/>
    <property type="project" value="TreeGrafter"/>
</dbReference>
<name>A0A7N0TMM8_KALFE</name>
<dbReference type="Gramene" id="Kaladp0040s0095.1.v1.1">
    <property type="protein sequence ID" value="Kaladp0040s0095.1.v1.1"/>
    <property type="gene ID" value="Kaladp0040s0095.v1.1"/>
</dbReference>
<dbReference type="Proteomes" id="UP000594263">
    <property type="component" value="Unplaced"/>
</dbReference>
<protein>
    <recommendedName>
        <fullName evidence="2">Trichome birefringence-like C-terminal domain-containing protein</fullName>
    </recommendedName>
</protein>
<dbReference type="GO" id="GO:0016413">
    <property type="term" value="F:O-acetyltransferase activity"/>
    <property type="evidence" value="ECO:0007669"/>
    <property type="project" value="InterPro"/>
</dbReference>
<organism evidence="3 4">
    <name type="scientific">Kalanchoe fedtschenkoi</name>
    <name type="common">Lavender scallops</name>
    <name type="synonym">South American air plant</name>
    <dbReference type="NCBI Taxonomy" id="63787"/>
    <lineage>
        <taxon>Eukaryota</taxon>
        <taxon>Viridiplantae</taxon>
        <taxon>Streptophyta</taxon>
        <taxon>Embryophyta</taxon>
        <taxon>Tracheophyta</taxon>
        <taxon>Spermatophyta</taxon>
        <taxon>Magnoliopsida</taxon>
        <taxon>eudicotyledons</taxon>
        <taxon>Gunneridae</taxon>
        <taxon>Pentapetalae</taxon>
        <taxon>Saxifragales</taxon>
        <taxon>Crassulaceae</taxon>
        <taxon>Kalanchoe</taxon>
    </lineage>
</organism>
<evidence type="ECO:0000313" key="4">
    <source>
        <dbReference type="Proteomes" id="UP000594263"/>
    </source>
</evidence>
<evidence type="ECO:0000256" key="1">
    <source>
        <dbReference type="ARBA" id="ARBA00007727"/>
    </source>
</evidence>
<evidence type="ECO:0000313" key="3">
    <source>
        <dbReference type="EnsemblPlants" id="Kaladp0040s0095.1.v1.1"/>
    </source>
</evidence>
<proteinExistence type="inferred from homology"/>
<feature type="domain" description="Trichome birefringence-like C-terminal" evidence="2">
    <location>
        <begin position="1"/>
        <end position="250"/>
    </location>
</feature>
<comment type="similarity">
    <text evidence="1">Belongs to the PC-esterase family. TBL subfamily.</text>
</comment>
<dbReference type="PANTHER" id="PTHR32285">
    <property type="entry name" value="PROTEIN TRICHOME BIREFRINGENCE-LIKE 9-RELATED"/>
    <property type="match status" value="1"/>
</dbReference>
<reference evidence="3" key="1">
    <citation type="submission" date="2021-01" db="UniProtKB">
        <authorList>
            <consortium name="EnsemblPlants"/>
        </authorList>
    </citation>
    <scope>IDENTIFICATION</scope>
</reference>
<dbReference type="PANTHER" id="PTHR32285:SF42">
    <property type="entry name" value="PROTEIN TRICHOME BIREFRINGENCE-LIKE 37"/>
    <property type="match status" value="1"/>
</dbReference>
<dbReference type="InterPro" id="IPR029962">
    <property type="entry name" value="TBL"/>
</dbReference>
<keyword evidence="4" id="KW-1185">Reference proteome</keyword>
<dbReference type="AlphaFoldDB" id="A0A7N0TMM8"/>
<dbReference type="Pfam" id="PF13839">
    <property type="entry name" value="PC-Esterase"/>
    <property type="match status" value="1"/>
</dbReference>